<evidence type="ECO:0000256" key="2">
    <source>
        <dbReference type="SAM" id="MobiDB-lite"/>
    </source>
</evidence>
<feature type="region of interest" description="Disordered" evidence="2">
    <location>
        <begin position="273"/>
        <end position="313"/>
    </location>
</feature>
<dbReference type="EMBL" id="CAJVPL010000042">
    <property type="protein sequence ID" value="CAG8437620.1"/>
    <property type="molecule type" value="Genomic_DNA"/>
</dbReference>
<feature type="binding site" evidence="1">
    <location>
        <position position="404"/>
    </location>
    <ligand>
        <name>Mg(2+)</name>
        <dbReference type="ChEBI" id="CHEBI:18420"/>
        <label>1</label>
    </ligand>
</feature>
<evidence type="ECO:0000256" key="1">
    <source>
        <dbReference type="PIRSR" id="PIRSR605502-1"/>
    </source>
</evidence>
<keyword evidence="1" id="KW-0460">Magnesium</keyword>
<dbReference type="PANTHER" id="PTHR16222:SF28">
    <property type="entry name" value="ADP-RIBOSYLGLYCOHYDROLASE"/>
    <property type="match status" value="1"/>
</dbReference>
<dbReference type="AlphaFoldDB" id="A0A9N8V4G1"/>
<accession>A0A9N8V4G1</accession>
<dbReference type="Gene3D" id="1.10.4080.10">
    <property type="entry name" value="ADP-ribosylation/Crystallin J1"/>
    <property type="match status" value="1"/>
</dbReference>
<keyword evidence="1" id="KW-0479">Metal-binding</keyword>
<dbReference type="GO" id="GO:0046872">
    <property type="term" value="F:metal ion binding"/>
    <property type="evidence" value="ECO:0007669"/>
    <property type="project" value="UniProtKB-KW"/>
</dbReference>
<feature type="binding site" evidence="1">
    <location>
        <position position="77"/>
    </location>
    <ligand>
        <name>Mg(2+)</name>
        <dbReference type="ChEBI" id="CHEBI:18420"/>
        <label>1</label>
    </ligand>
</feature>
<name>A0A9N8V4G1_9GLOM</name>
<comment type="caution">
    <text evidence="3">The sequence shown here is derived from an EMBL/GenBank/DDBJ whole genome shotgun (WGS) entry which is preliminary data.</text>
</comment>
<feature type="binding site" evidence="1">
    <location>
        <position position="78"/>
    </location>
    <ligand>
        <name>Mg(2+)</name>
        <dbReference type="ChEBI" id="CHEBI:18420"/>
        <label>1</label>
    </ligand>
</feature>
<dbReference type="OrthoDB" id="2021138at2759"/>
<reference evidence="3" key="1">
    <citation type="submission" date="2021-06" db="EMBL/GenBank/DDBJ databases">
        <authorList>
            <person name="Kallberg Y."/>
            <person name="Tangrot J."/>
            <person name="Rosling A."/>
        </authorList>
    </citation>
    <scope>NUCLEOTIDE SEQUENCE</scope>
    <source>
        <strain evidence="3">MT106</strain>
    </source>
</reference>
<feature type="binding site" evidence="1">
    <location>
        <position position="405"/>
    </location>
    <ligand>
        <name>Mg(2+)</name>
        <dbReference type="ChEBI" id="CHEBI:18420"/>
        <label>1</label>
    </ligand>
</feature>
<protein>
    <submittedName>
        <fullName evidence="3">10515_t:CDS:1</fullName>
    </submittedName>
</protein>
<dbReference type="SUPFAM" id="SSF101478">
    <property type="entry name" value="ADP-ribosylglycohydrolase"/>
    <property type="match status" value="2"/>
</dbReference>
<dbReference type="InterPro" id="IPR036705">
    <property type="entry name" value="Ribosyl_crysJ1_sf"/>
</dbReference>
<dbReference type="PANTHER" id="PTHR16222">
    <property type="entry name" value="ADP-RIBOSYLGLYCOHYDROLASE"/>
    <property type="match status" value="1"/>
</dbReference>
<dbReference type="InterPro" id="IPR050792">
    <property type="entry name" value="ADP-ribosylglycohydrolase"/>
</dbReference>
<feature type="binding site" evidence="1">
    <location>
        <position position="402"/>
    </location>
    <ligand>
        <name>Mg(2+)</name>
        <dbReference type="ChEBI" id="CHEBI:18420"/>
        <label>1</label>
    </ligand>
</feature>
<comment type="cofactor">
    <cofactor evidence="1">
        <name>Mg(2+)</name>
        <dbReference type="ChEBI" id="CHEBI:18420"/>
    </cofactor>
    <text evidence="1">Binds 2 magnesium ions per subunit.</text>
</comment>
<proteinExistence type="predicted"/>
<dbReference type="Pfam" id="PF03747">
    <property type="entry name" value="ADP_ribosyl_GH"/>
    <property type="match status" value="1"/>
</dbReference>
<gene>
    <name evidence="3" type="ORF">AGERDE_LOCUS785</name>
</gene>
<sequence>MDTTSSTLSKEQIYDKLKGCIYGAALGDAVGLATEFLSKEQARTFYGVGPIAFGTEKGYEIVRDTHRGRWESGDWTDDTDQQLLIVQSLLSLNGIFNTRDFAKRLRQWAERGFPELENKPPFGIGLTVGSVLKHSLFISTPHRAAWDVWENYDCNLAANGALMRTAILGFPNYKDEMKVVKQTLQATKVTHADPRCCVSSVIVTVLISRLLQGDDFVSQGDVELDHSTKETIAKWMKSGKPANKPEENIDMEDPPETSKKNVISKTLNRVSKFMGGGSSSDPSEWIRKTLKKQQQQSSKSRPDVTIPDDPPASMDTFGADPKLLLLAQNVVNRYKFMLEPLLTHCFPASLSALKLDEPSSLGYVYKCLGSALYCFTRDLSGHSSEGDAFKRIITELTLEAGDADTNGAVAGALLGARIGYKKLPKEWINGLRFTDWLDEKIDRLWTLATADDSVKR</sequence>
<organism evidence="3 4">
    <name type="scientific">Ambispora gerdemannii</name>
    <dbReference type="NCBI Taxonomy" id="144530"/>
    <lineage>
        <taxon>Eukaryota</taxon>
        <taxon>Fungi</taxon>
        <taxon>Fungi incertae sedis</taxon>
        <taxon>Mucoromycota</taxon>
        <taxon>Glomeromycotina</taxon>
        <taxon>Glomeromycetes</taxon>
        <taxon>Archaeosporales</taxon>
        <taxon>Ambisporaceae</taxon>
        <taxon>Ambispora</taxon>
    </lineage>
</organism>
<dbReference type="InterPro" id="IPR005502">
    <property type="entry name" value="Ribosyl_crysJ1"/>
</dbReference>
<keyword evidence="4" id="KW-1185">Reference proteome</keyword>
<dbReference type="Proteomes" id="UP000789831">
    <property type="component" value="Unassembled WGS sequence"/>
</dbReference>
<feature type="region of interest" description="Disordered" evidence="2">
    <location>
        <begin position="235"/>
        <end position="261"/>
    </location>
</feature>
<feature type="binding site" evidence="1">
    <location>
        <position position="76"/>
    </location>
    <ligand>
        <name>Mg(2+)</name>
        <dbReference type="ChEBI" id="CHEBI:18420"/>
        <label>1</label>
    </ligand>
</feature>
<evidence type="ECO:0000313" key="3">
    <source>
        <dbReference type="EMBL" id="CAG8437620.1"/>
    </source>
</evidence>
<evidence type="ECO:0000313" key="4">
    <source>
        <dbReference type="Proteomes" id="UP000789831"/>
    </source>
</evidence>